<organism evidence="1 2">
    <name type="scientific">Prochlorococcus marinus (strain SARG / CCMP1375 / SS120)</name>
    <dbReference type="NCBI Taxonomy" id="167539"/>
    <lineage>
        <taxon>Bacteria</taxon>
        <taxon>Bacillati</taxon>
        <taxon>Cyanobacteriota</taxon>
        <taxon>Cyanophyceae</taxon>
        <taxon>Synechococcales</taxon>
        <taxon>Prochlorococcaceae</taxon>
        <taxon>Prochlorococcus</taxon>
    </lineage>
</organism>
<protein>
    <submittedName>
        <fullName evidence="1">Uncharacterized protein</fullName>
    </submittedName>
</protein>
<reference evidence="1 2" key="1">
    <citation type="journal article" date="2003" name="Proc. Natl. Acad. Sci. U.S.A.">
        <title>Genome sequence of the cyanobacterium Prochlorococcus marinus SS120, a nearly minimal oxyphototrophic genome.</title>
        <authorList>
            <person name="Dufresne A."/>
            <person name="Salanoubat M."/>
            <person name="Partensky F."/>
            <person name="Artiguenave F."/>
            <person name="Axmann I.M."/>
            <person name="Barbe V."/>
            <person name="Duprat S."/>
            <person name="Galperin M.Y."/>
            <person name="Koonin E.V."/>
            <person name="Le Gall F."/>
            <person name="Makarova K.S."/>
            <person name="Ostrowski M."/>
            <person name="Oztas S."/>
            <person name="Robert C."/>
            <person name="Rogozin I.B."/>
            <person name="Scanlan D.J."/>
            <person name="Tandeau de Marsac N."/>
            <person name="Weissenbach J."/>
            <person name="Wincker P."/>
            <person name="Wolf Y.I."/>
            <person name="Hess W.R."/>
        </authorList>
    </citation>
    <scope>NUCLEOTIDE SEQUENCE [LARGE SCALE GENOMIC DNA]</scope>
    <source>
        <strain evidence="2">SARG / CCMP1375 / SS120</strain>
    </source>
</reference>
<gene>
    <name evidence="1" type="ordered locus">Pro_0602</name>
</gene>
<dbReference type="Proteomes" id="UP000001420">
    <property type="component" value="Chromosome"/>
</dbReference>
<dbReference type="eggNOG" id="ENOG5030SN7">
    <property type="taxonomic scope" value="Bacteria"/>
</dbReference>
<accession>Q7VCY7</accession>
<dbReference type="AlphaFoldDB" id="Q7VCY7"/>
<dbReference type="EnsemblBacteria" id="AAP99647">
    <property type="protein sequence ID" value="AAP99647"/>
    <property type="gene ID" value="Pro_0602"/>
</dbReference>
<dbReference type="RefSeq" id="WP_011124755.1">
    <property type="nucleotide sequence ID" value="NC_005042.1"/>
</dbReference>
<sequence>MTQFWRLFTSDYVQDFVDSKPIPTKDEIAETYTSQFNKVLNPHKQKVANFFQKLPSFKQFIAIVKDPTLLQVKKTPVSSPVNDKTPLTQPVYSDQGIDLAFA</sequence>
<dbReference type="KEGG" id="pma:Pro_0602"/>
<dbReference type="EMBL" id="AE017126">
    <property type="protein sequence ID" value="AAP99647.1"/>
    <property type="molecule type" value="Genomic_DNA"/>
</dbReference>
<name>Q7VCY7_PROMA</name>
<dbReference type="PATRIC" id="fig|167539.5.peg.620"/>
<evidence type="ECO:0000313" key="1">
    <source>
        <dbReference type="EMBL" id="AAP99647.1"/>
    </source>
</evidence>
<keyword evidence="2" id="KW-1185">Reference proteome</keyword>
<dbReference type="HOGENOM" id="CLU_2274906_0_0_3"/>
<proteinExistence type="predicted"/>
<evidence type="ECO:0000313" key="2">
    <source>
        <dbReference type="Proteomes" id="UP000001420"/>
    </source>
</evidence>